<gene>
    <name evidence="1" type="ORF">UFOVP901_9</name>
</gene>
<accession>A0A6J5PKW6</accession>
<sequence length="242" mass="27835">MISYIKFSGYDAYKYNSNFSILKNMNLFNETITTCVWSPILWRGGVRRAENFLSSAFLVLDFDDVGDFTMTELDDSLKDHKRIIATTKSHTITNERYRLIIPFTRTITDVHTYKYNYKKALEKYHWADKSCTDGARLFFPSKSIVTSDREAEYTWDVLIPEPEKAFDSAPITGKIPPWCLGFINNGTLKNGSRNMTIFSVAMDLFHQGFSEEDVRCLIRRAPIEWIGVAFEAIIKSAKGKAK</sequence>
<organism evidence="1">
    <name type="scientific">uncultured Caudovirales phage</name>
    <dbReference type="NCBI Taxonomy" id="2100421"/>
    <lineage>
        <taxon>Viruses</taxon>
        <taxon>Duplodnaviria</taxon>
        <taxon>Heunggongvirae</taxon>
        <taxon>Uroviricota</taxon>
        <taxon>Caudoviricetes</taxon>
        <taxon>Peduoviridae</taxon>
        <taxon>Maltschvirus</taxon>
        <taxon>Maltschvirus maltsch</taxon>
    </lineage>
</organism>
<name>A0A6J5PKW6_9CAUD</name>
<reference evidence="1" key="1">
    <citation type="submission" date="2020-05" db="EMBL/GenBank/DDBJ databases">
        <authorList>
            <person name="Chiriac C."/>
            <person name="Salcher M."/>
            <person name="Ghai R."/>
            <person name="Kavagutti S V."/>
        </authorList>
    </citation>
    <scope>NUCLEOTIDE SEQUENCE</scope>
</reference>
<evidence type="ECO:0000313" key="1">
    <source>
        <dbReference type="EMBL" id="CAB4169845.1"/>
    </source>
</evidence>
<protein>
    <submittedName>
        <fullName evidence="1">Uncharacterized protein</fullName>
    </submittedName>
</protein>
<proteinExistence type="predicted"/>
<dbReference type="EMBL" id="LR796852">
    <property type="protein sequence ID" value="CAB4169845.1"/>
    <property type="molecule type" value="Genomic_DNA"/>
</dbReference>